<reference evidence="2 3" key="1">
    <citation type="submission" date="2016-08" db="EMBL/GenBank/DDBJ databases">
        <title>Complete Genome Sequence Of The Indigo Reducing Clostridium isatidis DSM15098.</title>
        <authorList>
            <person name="Little G.T."/>
            <person name="Minton N.P."/>
        </authorList>
    </citation>
    <scope>NUCLEOTIDE SEQUENCE [LARGE SCALE GENOMIC DNA]</scope>
    <source>
        <strain evidence="2 3">DSM 15098</strain>
    </source>
</reference>
<keyword evidence="1" id="KW-0812">Transmembrane</keyword>
<dbReference type="EMBL" id="CP016786">
    <property type="protein sequence ID" value="ASW42396.1"/>
    <property type="molecule type" value="Genomic_DNA"/>
</dbReference>
<accession>A0A343JA38</accession>
<keyword evidence="1" id="KW-1133">Transmembrane helix</keyword>
<gene>
    <name evidence="2" type="ORF">BEN51_02510</name>
</gene>
<feature type="transmembrane region" description="Helical" evidence="1">
    <location>
        <begin position="20"/>
        <end position="43"/>
    </location>
</feature>
<evidence type="ECO:0000256" key="1">
    <source>
        <dbReference type="SAM" id="Phobius"/>
    </source>
</evidence>
<keyword evidence="1" id="KW-0472">Membrane</keyword>
<feature type="transmembrane region" description="Helical" evidence="1">
    <location>
        <begin position="55"/>
        <end position="78"/>
    </location>
</feature>
<name>A0A343JA38_9CLOT</name>
<proteinExistence type="predicted"/>
<dbReference type="AlphaFoldDB" id="A0A343JA38"/>
<evidence type="ECO:0000313" key="2">
    <source>
        <dbReference type="EMBL" id="ASW42396.1"/>
    </source>
</evidence>
<protein>
    <submittedName>
        <fullName evidence="2">Uncharacterized protein</fullName>
    </submittedName>
</protein>
<dbReference type="KEGG" id="cia:BEN51_02510"/>
<dbReference type="RefSeq" id="WP_119864528.1">
    <property type="nucleotide sequence ID" value="NZ_CP016786.1"/>
</dbReference>
<organism evidence="2 3">
    <name type="scientific">Clostridium isatidis</name>
    <dbReference type="NCBI Taxonomy" id="182773"/>
    <lineage>
        <taxon>Bacteria</taxon>
        <taxon>Bacillati</taxon>
        <taxon>Bacillota</taxon>
        <taxon>Clostridia</taxon>
        <taxon>Eubacteriales</taxon>
        <taxon>Clostridiaceae</taxon>
        <taxon>Clostridium</taxon>
    </lineage>
</organism>
<sequence>MAKKGFTEYSKKNCVKNNLISLISFVIIIILTIISLFVIPKIFPPSKEAFADLGQFIMILFLSFVVMIIASLVIPLFISIYKDFKDNLKSLVALWLYNLTASIFIFALVRFTMLPLVYFLLTMIGPLVILYFRYNITRKRLLK</sequence>
<evidence type="ECO:0000313" key="3">
    <source>
        <dbReference type="Proteomes" id="UP000264883"/>
    </source>
</evidence>
<feature type="transmembrane region" description="Helical" evidence="1">
    <location>
        <begin position="90"/>
        <end position="109"/>
    </location>
</feature>
<feature type="transmembrane region" description="Helical" evidence="1">
    <location>
        <begin position="115"/>
        <end position="134"/>
    </location>
</feature>
<keyword evidence="3" id="KW-1185">Reference proteome</keyword>
<dbReference type="Proteomes" id="UP000264883">
    <property type="component" value="Chromosome"/>
</dbReference>